<dbReference type="AlphaFoldDB" id="A0A6S7G0G2"/>
<reference evidence="2" key="1">
    <citation type="submission" date="2020-04" db="EMBL/GenBank/DDBJ databases">
        <authorList>
            <person name="Alioto T."/>
            <person name="Alioto T."/>
            <person name="Gomez Garrido J."/>
        </authorList>
    </citation>
    <scope>NUCLEOTIDE SEQUENCE</scope>
    <source>
        <strain evidence="2">A484AB</strain>
    </source>
</reference>
<dbReference type="Gene3D" id="3.40.50.300">
    <property type="entry name" value="P-loop containing nucleotide triphosphate hydrolases"/>
    <property type="match status" value="1"/>
</dbReference>
<evidence type="ECO:0000313" key="2">
    <source>
        <dbReference type="EMBL" id="CAB3979760.1"/>
    </source>
</evidence>
<evidence type="ECO:0000256" key="1">
    <source>
        <dbReference type="ARBA" id="ARBA00005446"/>
    </source>
</evidence>
<dbReference type="InterPro" id="IPR027417">
    <property type="entry name" value="P-loop_NTPase"/>
</dbReference>
<comment type="caution">
    <text evidence="2">The sequence shown here is derived from an EMBL/GenBank/DDBJ whole genome shotgun (WGS) entry which is preliminary data.</text>
</comment>
<dbReference type="GO" id="GO:0000724">
    <property type="term" value="P:double-strand break repair via homologous recombination"/>
    <property type="evidence" value="ECO:0007669"/>
    <property type="project" value="TreeGrafter"/>
</dbReference>
<dbReference type="GO" id="GO:0005694">
    <property type="term" value="C:chromosome"/>
    <property type="evidence" value="ECO:0007669"/>
    <property type="project" value="TreeGrafter"/>
</dbReference>
<proteinExistence type="inferred from homology"/>
<dbReference type="GO" id="GO:0043138">
    <property type="term" value="F:3'-5' DNA helicase activity"/>
    <property type="evidence" value="ECO:0007669"/>
    <property type="project" value="TreeGrafter"/>
</dbReference>
<dbReference type="Proteomes" id="UP001152795">
    <property type="component" value="Unassembled WGS sequence"/>
</dbReference>
<gene>
    <name evidence="2" type="ORF">PACLA_8A029413</name>
</gene>
<name>A0A6S7G0G2_PARCT</name>
<dbReference type="GO" id="GO:0005737">
    <property type="term" value="C:cytoplasm"/>
    <property type="evidence" value="ECO:0007669"/>
    <property type="project" value="TreeGrafter"/>
</dbReference>
<dbReference type="GO" id="GO:0005634">
    <property type="term" value="C:nucleus"/>
    <property type="evidence" value="ECO:0007669"/>
    <property type="project" value="TreeGrafter"/>
</dbReference>
<keyword evidence="3" id="KW-1185">Reference proteome</keyword>
<accession>A0A6S7G0G2</accession>
<dbReference type="PANTHER" id="PTHR13710">
    <property type="entry name" value="DNA HELICASE RECQ FAMILY MEMBER"/>
    <property type="match status" value="1"/>
</dbReference>
<evidence type="ECO:0000313" key="3">
    <source>
        <dbReference type="Proteomes" id="UP001152795"/>
    </source>
</evidence>
<dbReference type="OrthoDB" id="5977145at2759"/>
<comment type="similarity">
    <text evidence="1">Belongs to the helicase family. RecQ subfamily.</text>
</comment>
<dbReference type="EMBL" id="CACRXK020000225">
    <property type="protein sequence ID" value="CAB3979760.1"/>
    <property type="molecule type" value="Genomic_DNA"/>
</dbReference>
<organism evidence="2 3">
    <name type="scientific">Paramuricea clavata</name>
    <name type="common">Red gorgonian</name>
    <name type="synonym">Violescent sea-whip</name>
    <dbReference type="NCBI Taxonomy" id="317549"/>
    <lineage>
        <taxon>Eukaryota</taxon>
        <taxon>Metazoa</taxon>
        <taxon>Cnidaria</taxon>
        <taxon>Anthozoa</taxon>
        <taxon>Octocorallia</taxon>
        <taxon>Malacalcyonacea</taxon>
        <taxon>Plexauridae</taxon>
        <taxon>Paramuricea</taxon>
    </lineage>
</organism>
<sequence length="175" mass="19810">MEIEIDFRLCEERKLRDGHYNIVFAHPETLVSRVPTRKDYGKLGVLCALFPDVPCLAMTATASRTDMNAIYELLGLKKCEYIVANPDRKNSYYKKVFRHGQDADAIQSILTPIAKSLLKEKTAYPLTIVYLPLRLCGFAYKLFEYVLSAEQYFPPGSAAHSCKPVFCTIPCSINC</sequence>
<dbReference type="GO" id="GO:0009378">
    <property type="term" value="F:four-way junction helicase activity"/>
    <property type="evidence" value="ECO:0007669"/>
    <property type="project" value="TreeGrafter"/>
</dbReference>
<dbReference type="PANTHER" id="PTHR13710:SF120">
    <property type="entry name" value="BIFUNCTIONAL 3'-5' EXONUCLEASE_ATP-DEPENDENT HELICASE WRN"/>
    <property type="match status" value="1"/>
</dbReference>
<protein>
    <submittedName>
        <fullName evidence="2">Uncharacterized protein</fullName>
    </submittedName>
</protein>